<evidence type="ECO:0000256" key="1">
    <source>
        <dbReference type="SAM" id="MobiDB-lite"/>
    </source>
</evidence>
<organism evidence="2 3">
    <name type="scientific">Pleodorina starrii</name>
    <dbReference type="NCBI Taxonomy" id="330485"/>
    <lineage>
        <taxon>Eukaryota</taxon>
        <taxon>Viridiplantae</taxon>
        <taxon>Chlorophyta</taxon>
        <taxon>core chlorophytes</taxon>
        <taxon>Chlorophyceae</taxon>
        <taxon>CS clade</taxon>
        <taxon>Chlamydomonadales</taxon>
        <taxon>Volvocaceae</taxon>
        <taxon>Pleodorina</taxon>
    </lineage>
</organism>
<keyword evidence="3" id="KW-1185">Reference proteome</keyword>
<reference evidence="2 3" key="1">
    <citation type="journal article" date="2023" name="Commun. Biol.">
        <title>Reorganization of the ancestral sex-determining regions during the evolution of trioecy in Pleodorina starrii.</title>
        <authorList>
            <person name="Takahashi K."/>
            <person name="Suzuki S."/>
            <person name="Kawai-Toyooka H."/>
            <person name="Yamamoto K."/>
            <person name="Hamaji T."/>
            <person name="Ootsuki R."/>
            <person name="Yamaguchi H."/>
            <person name="Kawachi M."/>
            <person name="Higashiyama T."/>
            <person name="Nozaki H."/>
        </authorList>
    </citation>
    <scope>NUCLEOTIDE SEQUENCE [LARGE SCALE GENOMIC DNA]</scope>
    <source>
        <strain evidence="2 3">NIES-4479</strain>
    </source>
</reference>
<accession>A0A9W6F5X3</accession>
<feature type="region of interest" description="Disordered" evidence="1">
    <location>
        <begin position="1"/>
        <end position="39"/>
    </location>
</feature>
<feature type="compositionally biased region" description="Acidic residues" evidence="1">
    <location>
        <begin position="1"/>
        <end position="11"/>
    </location>
</feature>
<dbReference type="EMBL" id="BRXU01000019">
    <property type="protein sequence ID" value="GLC57464.1"/>
    <property type="molecule type" value="Genomic_DNA"/>
</dbReference>
<gene>
    <name evidence="2" type="primary">PLESTMB000149</name>
    <name evidence="2" type="ORF">PLESTB_001229900</name>
</gene>
<name>A0A9W6F5X3_9CHLO</name>
<feature type="compositionally biased region" description="Polar residues" evidence="1">
    <location>
        <begin position="14"/>
        <end position="30"/>
    </location>
</feature>
<protein>
    <submittedName>
        <fullName evidence="2">Uncharacterized protein</fullName>
    </submittedName>
</protein>
<sequence>MDTEGEGEEGAEATQPSQALEISGSPSLPQIPQGPKRRIPAHVEWTDGWTDGWLVDTTDANRAGRYTGRQPGQQMCTCAAFFRTSPTRHMSVPPPTQPARQAGPVALEPSQAKPSELLGDEQRRSGLQLMCVCEWVGG</sequence>
<proteinExistence type="predicted"/>
<dbReference type="AlphaFoldDB" id="A0A9W6F5X3"/>
<dbReference type="Proteomes" id="UP001165080">
    <property type="component" value="Unassembled WGS sequence"/>
</dbReference>
<feature type="region of interest" description="Disordered" evidence="1">
    <location>
        <begin position="87"/>
        <end position="111"/>
    </location>
</feature>
<evidence type="ECO:0000313" key="2">
    <source>
        <dbReference type="EMBL" id="GLC57464.1"/>
    </source>
</evidence>
<comment type="caution">
    <text evidence="2">The sequence shown here is derived from an EMBL/GenBank/DDBJ whole genome shotgun (WGS) entry which is preliminary data.</text>
</comment>
<evidence type="ECO:0000313" key="3">
    <source>
        <dbReference type="Proteomes" id="UP001165080"/>
    </source>
</evidence>